<dbReference type="eggNOG" id="COG1961">
    <property type="taxonomic scope" value="Bacteria"/>
</dbReference>
<dbReference type="CDD" id="cd00338">
    <property type="entry name" value="Ser_Recombinase"/>
    <property type="match status" value="1"/>
</dbReference>
<organism evidence="4 5">
    <name type="scientific">Pseudoflavonifractor capillosus ATCC 29799</name>
    <dbReference type="NCBI Taxonomy" id="411467"/>
    <lineage>
        <taxon>Bacteria</taxon>
        <taxon>Bacillati</taxon>
        <taxon>Bacillota</taxon>
        <taxon>Clostridia</taxon>
        <taxon>Eubacteriales</taxon>
        <taxon>Oscillospiraceae</taxon>
        <taxon>Pseudoflavonifractor</taxon>
    </lineage>
</organism>
<keyword evidence="1" id="KW-0238">DNA-binding</keyword>
<dbReference type="SMART" id="SM00857">
    <property type="entry name" value="Resolvase"/>
    <property type="match status" value="1"/>
</dbReference>
<keyword evidence="5" id="KW-1185">Reference proteome</keyword>
<dbReference type="PROSITE" id="PS51736">
    <property type="entry name" value="RECOMBINASES_3"/>
    <property type="match status" value="1"/>
</dbReference>
<dbReference type="InterPro" id="IPR050639">
    <property type="entry name" value="SSR_resolvase"/>
</dbReference>
<dbReference type="GO" id="GO:0000150">
    <property type="term" value="F:DNA strand exchange activity"/>
    <property type="evidence" value="ECO:0007669"/>
    <property type="project" value="InterPro"/>
</dbReference>
<dbReference type="GO" id="GO:0003677">
    <property type="term" value="F:DNA binding"/>
    <property type="evidence" value="ECO:0007669"/>
    <property type="project" value="UniProtKB-KW"/>
</dbReference>
<evidence type="ECO:0000259" key="3">
    <source>
        <dbReference type="PROSITE" id="PS51736"/>
    </source>
</evidence>
<reference evidence="4 5" key="2">
    <citation type="submission" date="2007-06" db="EMBL/GenBank/DDBJ databases">
        <title>Draft genome sequence of Pseudoflavonifractor capillosus ATCC 29799.</title>
        <authorList>
            <person name="Sudarsanam P."/>
            <person name="Ley R."/>
            <person name="Guruge J."/>
            <person name="Turnbaugh P.J."/>
            <person name="Mahowald M."/>
            <person name="Liep D."/>
            <person name="Gordon J."/>
        </authorList>
    </citation>
    <scope>NUCLEOTIDE SEQUENCE [LARGE SCALE GENOMIC DNA]</scope>
    <source>
        <strain evidence="4 5">ATCC 29799</strain>
    </source>
</reference>
<evidence type="ECO:0000313" key="5">
    <source>
        <dbReference type="Proteomes" id="UP000003639"/>
    </source>
</evidence>
<dbReference type="Gene3D" id="3.40.50.1390">
    <property type="entry name" value="Resolvase, N-terminal catalytic domain"/>
    <property type="match status" value="1"/>
</dbReference>
<accession>A6NWA6</accession>
<dbReference type="Pfam" id="PF00239">
    <property type="entry name" value="Resolvase"/>
    <property type="match status" value="1"/>
</dbReference>
<dbReference type="InterPro" id="IPR036162">
    <property type="entry name" value="Resolvase-like_N_sf"/>
</dbReference>
<reference evidence="4 5" key="1">
    <citation type="submission" date="2007-04" db="EMBL/GenBank/DDBJ databases">
        <authorList>
            <person name="Fulton L."/>
            <person name="Clifton S."/>
            <person name="Fulton B."/>
            <person name="Xu J."/>
            <person name="Minx P."/>
            <person name="Pepin K.H."/>
            <person name="Johnson M."/>
            <person name="Thiruvilangam P."/>
            <person name="Bhonagiri V."/>
            <person name="Nash W.E."/>
            <person name="Mardis E.R."/>
            <person name="Wilson R.K."/>
        </authorList>
    </citation>
    <scope>NUCLEOTIDE SEQUENCE [LARGE SCALE GENOMIC DNA]</scope>
    <source>
        <strain evidence="4 5">ATCC 29799</strain>
    </source>
</reference>
<dbReference type="InterPro" id="IPR006119">
    <property type="entry name" value="Resolv_N"/>
</dbReference>
<dbReference type="EMBL" id="AAXG02000015">
    <property type="protein sequence ID" value="EDM99763.1"/>
    <property type="molecule type" value="Genomic_DNA"/>
</dbReference>
<dbReference type="STRING" id="411467.BACCAP_02499"/>
<dbReference type="PANTHER" id="PTHR30461">
    <property type="entry name" value="DNA-INVERTASE FROM LAMBDOID PROPHAGE"/>
    <property type="match status" value="1"/>
</dbReference>
<proteinExistence type="predicted"/>
<keyword evidence="2" id="KW-0233">DNA recombination</keyword>
<sequence length="127" mass="14711">MKNRAWKYCRQAGYDGDDCGIRTQELWINQYISKHGLVSVGESKVFESGTTINRPSLQELIQKAEEHAYDILVVSALDRLGRDLWSAMEYTKKLLRMGIRIISANDNTEITERDFEEMDNFIKSICE</sequence>
<feature type="domain" description="Resolvase/invertase-type recombinase catalytic" evidence="3">
    <location>
        <begin position="4"/>
        <end position="127"/>
    </location>
</feature>
<dbReference type="RefSeq" id="WP_006573030.1">
    <property type="nucleotide sequence ID" value="NZ_AAXG02000015.1"/>
</dbReference>
<comment type="caution">
    <text evidence="4">The sequence shown here is derived from an EMBL/GenBank/DDBJ whole genome shotgun (WGS) entry which is preliminary data.</text>
</comment>
<evidence type="ECO:0000313" key="4">
    <source>
        <dbReference type="EMBL" id="EDM99763.1"/>
    </source>
</evidence>
<dbReference type="Proteomes" id="UP000003639">
    <property type="component" value="Unassembled WGS sequence"/>
</dbReference>
<evidence type="ECO:0000256" key="2">
    <source>
        <dbReference type="ARBA" id="ARBA00023172"/>
    </source>
</evidence>
<dbReference type="OrthoDB" id="9797501at2"/>
<evidence type="ECO:0000256" key="1">
    <source>
        <dbReference type="ARBA" id="ARBA00023125"/>
    </source>
</evidence>
<gene>
    <name evidence="4" type="ORF">BACCAP_02499</name>
</gene>
<dbReference type="SUPFAM" id="SSF53041">
    <property type="entry name" value="Resolvase-like"/>
    <property type="match status" value="1"/>
</dbReference>
<protein>
    <submittedName>
        <fullName evidence="4">Resolvase, N-terminal domain protein</fullName>
    </submittedName>
</protein>
<dbReference type="PANTHER" id="PTHR30461:SF2">
    <property type="entry name" value="SERINE RECOMBINASE PINE-RELATED"/>
    <property type="match status" value="1"/>
</dbReference>
<name>A6NWA6_9FIRM</name>
<dbReference type="AlphaFoldDB" id="A6NWA6"/>